<feature type="repeat" description="ANK" evidence="3">
    <location>
        <begin position="1"/>
        <end position="30"/>
    </location>
</feature>
<gene>
    <name evidence="4" type="ORF">N7G274_004503</name>
</gene>
<name>A0ABR4AB91_9LECA</name>
<evidence type="ECO:0000256" key="2">
    <source>
        <dbReference type="ARBA" id="ARBA00023043"/>
    </source>
</evidence>
<keyword evidence="1" id="KW-0677">Repeat</keyword>
<dbReference type="Pfam" id="PF12796">
    <property type="entry name" value="Ank_2"/>
    <property type="match status" value="2"/>
</dbReference>
<dbReference type="PANTHER" id="PTHR24198:SF165">
    <property type="entry name" value="ANKYRIN REPEAT-CONTAINING PROTEIN-RELATED"/>
    <property type="match status" value="1"/>
</dbReference>
<keyword evidence="2 3" id="KW-0040">ANK repeat</keyword>
<dbReference type="PROSITE" id="PS50088">
    <property type="entry name" value="ANK_REPEAT"/>
    <property type="match status" value="4"/>
</dbReference>
<dbReference type="Gene3D" id="1.25.40.20">
    <property type="entry name" value="Ankyrin repeat-containing domain"/>
    <property type="match status" value="2"/>
</dbReference>
<dbReference type="Pfam" id="PF00023">
    <property type="entry name" value="Ank"/>
    <property type="match status" value="1"/>
</dbReference>
<evidence type="ECO:0000313" key="5">
    <source>
        <dbReference type="Proteomes" id="UP001590950"/>
    </source>
</evidence>
<comment type="caution">
    <text evidence="4">The sequence shown here is derived from an EMBL/GenBank/DDBJ whole genome shotgun (WGS) entry which is preliminary data.</text>
</comment>
<dbReference type="Proteomes" id="UP001590950">
    <property type="component" value="Unassembled WGS sequence"/>
</dbReference>
<feature type="repeat" description="ANK" evidence="3">
    <location>
        <begin position="177"/>
        <end position="209"/>
    </location>
</feature>
<sequence>MALHLAVQYNHEPVVKLLLAGAANVDAISDVGTALYLAVKNHRDEILQILLAGGADANVIVNDGGVYHTAFCMASGKGHHRIVLALVEASANNNQELDGLNDSLSTVNVLHTMTAFYYALYEGHDVIVELLLSRGANIHIGYPKPWELMFLFLQDRGAYWMDLVLAASADIDAVDAQGRTLLFKMATRGQIEHVRNLAERGANLDLITDTGDFALGAATIRGKIDIVELLLDHDVDTKCIEREAWL</sequence>
<feature type="repeat" description="ANK" evidence="3">
    <location>
        <begin position="111"/>
        <end position="143"/>
    </location>
</feature>
<protein>
    <recommendedName>
        <fullName evidence="6">Ankyrin</fullName>
    </recommendedName>
</protein>
<evidence type="ECO:0000313" key="4">
    <source>
        <dbReference type="EMBL" id="KAL2042744.1"/>
    </source>
</evidence>
<dbReference type="SMART" id="SM00248">
    <property type="entry name" value="ANK"/>
    <property type="match status" value="6"/>
</dbReference>
<organism evidence="4 5">
    <name type="scientific">Stereocaulon virgatum</name>
    <dbReference type="NCBI Taxonomy" id="373712"/>
    <lineage>
        <taxon>Eukaryota</taxon>
        <taxon>Fungi</taxon>
        <taxon>Dikarya</taxon>
        <taxon>Ascomycota</taxon>
        <taxon>Pezizomycotina</taxon>
        <taxon>Lecanoromycetes</taxon>
        <taxon>OSLEUM clade</taxon>
        <taxon>Lecanoromycetidae</taxon>
        <taxon>Lecanorales</taxon>
        <taxon>Lecanorineae</taxon>
        <taxon>Stereocaulaceae</taxon>
        <taxon>Stereocaulon</taxon>
    </lineage>
</organism>
<dbReference type="EMBL" id="JBEFKJ010000013">
    <property type="protein sequence ID" value="KAL2042744.1"/>
    <property type="molecule type" value="Genomic_DNA"/>
</dbReference>
<proteinExistence type="predicted"/>
<dbReference type="InterPro" id="IPR002110">
    <property type="entry name" value="Ankyrin_rpt"/>
</dbReference>
<feature type="repeat" description="ANK" evidence="3">
    <location>
        <begin position="30"/>
        <end position="62"/>
    </location>
</feature>
<dbReference type="SUPFAM" id="SSF48403">
    <property type="entry name" value="Ankyrin repeat"/>
    <property type="match status" value="1"/>
</dbReference>
<dbReference type="PANTHER" id="PTHR24198">
    <property type="entry name" value="ANKYRIN REPEAT AND PROTEIN KINASE DOMAIN-CONTAINING PROTEIN"/>
    <property type="match status" value="1"/>
</dbReference>
<evidence type="ECO:0000256" key="3">
    <source>
        <dbReference type="PROSITE-ProRule" id="PRU00023"/>
    </source>
</evidence>
<dbReference type="InterPro" id="IPR036770">
    <property type="entry name" value="Ankyrin_rpt-contain_sf"/>
</dbReference>
<evidence type="ECO:0008006" key="6">
    <source>
        <dbReference type="Google" id="ProtNLM"/>
    </source>
</evidence>
<reference evidence="4 5" key="1">
    <citation type="submission" date="2024-09" db="EMBL/GenBank/DDBJ databases">
        <title>Rethinking Asexuality: The Enigmatic Case of Functional Sexual Genes in Lepraria (Stereocaulaceae).</title>
        <authorList>
            <person name="Doellman M."/>
            <person name="Sun Y."/>
            <person name="Barcenas-Pena A."/>
            <person name="Lumbsch H.T."/>
            <person name="Grewe F."/>
        </authorList>
    </citation>
    <scope>NUCLEOTIDE SEQUENCE [LARGE SCALE GENOMIC DNA]</scope>
    <source>
        <strain evidence="4 5">Mercado 3170</strain>
    </source>
</reference>
<keyword evidence="5" id="KW-1185">Reference proteome</keyword>
<accession>A0ABR4AB91</accession>
<evidence type="ECO:0000256" key="1">
    <source>
        <dbReference type="ARBA" id="ARBA00022737"/>
    </source>
</evidence>
<dbReference type="PROSITE" id="PS50297">
    <property type="entry name" value="ANK_REP_REGION"/>
    <property type="match status" value="3"/>
</dbReference>